<dbReference type="AlphaFoldDB" id="A0A6F9DG02"/>
<evidence type="ECO:0000313" key="1">
    <source>
        <dbReference type="EMBL" id="CAB3261898.1"/>
    </source>
</evidence>
<sequence length="45" mass="5217">MCLVLKPYLSVMVLCVISRCEKMNSMYLLCRIAFATTDVCRIRQT</sequence>
<dbReference type="EMBL" id="LR786525">
    <property type="protein sequence ID" value="CAB3261898.1"/>
    <property type="molecule type" value="mRNA"/>
</dbReference>
<organism evidence="1">
    <name type="scientific">Phallusia mammillata</name>
    <dbReference type="NCBI Taxonomy" id="59560"/>
    <lineage>
        <taxon>Eukaryota</taxon>
        <taxon>Metazoa</taxon>
        <taxon>Chordata</taxon>
        <taxon>Tunicata</taxon>
        <taxon>Ascidiacea</taxon>
        <taxon>Phlebobranchia</taxon>
        <taxon>Ascidiidae</taxon>
        <taxon>Phallusia</taxon>
    </lineage>
</organism>
<gene>
    <name evidence="1" type="primary">LOC100177516</name>
</gene>
<protein>
    <submittedName>
        <fullName evidence="1">Uncharacterized protein LOC100177516</fullName>
    </submittedName>
</protein>
<proteinExistence type="evidence at transcript level"/>
<accession>A0A6F9DG02</accession>
<name>A0A6F9DG02_9ASCI</name>
<reference evidence="1" key="1">
    <citation type="submission" date="2020-04" db="EMBL/GenBank/DDBJ databases">
        <authorList>
            <person name="Neveu A P."/>
        </authorList>
    </citation>
    <scope>NUCLEOTIDE SEQUENCE</scope>
    <source>
        <tissue evidence="1">Whole embryo</tissue>
    </source>
</reference>